<evidence type="ECO:0000256" key="1">
    <source>
        <dbReference type="ARBA" id="ARBA00004308"/>
    </source>
</evidence>
<feature type="binding site" evidence="8">
    <location>
        <position position="5"/>
    </location>
    <ligand>
        <name>UDP-alpha-D-glucose</name>
        <dbReference type="ChEBI" id="CHEBI:58885"/>
    </ligand>
</feature>
<name>A0A067GD85_CITSI</name>
<proteinExistence type="predicted"/>
<evidence type="ECO:0000313" key="10">
    <source>
        <dbReference type="Proteomes" id="UP000027120"/>
    </source>
</evidence>
<keyword evidence="5" id="KW-1133">Transmembrane helix</keyword>
<evidence type="ECO:0008006" key="11">
    <source>
        <dbReference type="Google" id="ProtNLM"/>
    </source>
</evidence>
<dbReference type="Pfam" id="PF03552">
    <property type="entry name" value="Cellulose_synt"/>
    <property type="match status" value="1"/>
</dbReference>
<feature type="non-terminal residue" evidence="9">
    <location>
        <position position="88"/>
    </location>
</feature>
<evidence type="ECO:0000256" key="3">
    <source>
        <dbReference type="ARBA" id="ARBA00022679"/>
    </source>
</evidence>
<accession>A0A067GD85</accession>
<feature type="non-terminal residue" evidence="9">
    <location>
        <position position="1"/>
    </location>
</feature>
<dbReference type="STRING" id="2711.A0A067GD85"/>
<protein>
    <recommendedName>
        <fullName evidence="11">Cellulose synthase</fullName>
    </recommendedName>
</protein>
<evidence type="ECO:0000256" key="7">
    <source>
        <dbReference type="ARBA" id="ARBA00023316"/>
    </source>
</evidence>
<dbReference type="Proteomes" id="UP000027120">
    <property type="component" value="Unassembled WGS sequence"/>
</dbReference>
<evidence type="ECO:0000256" key="4">
    <source>
        <dbReference type="ARBA" id="ARBA00022692"/>
    </source>
</evidence>
<gene>
    <name evidence="9" type="ORF">CISIN_1g0416293mg</name>
</gene>
<keyword evidence="2" id="KW-0328">Glycosyltransferase</keyword>
<keyword evidence="4" id="KW-0812">Transmembrane</keyword>
<organism evidence="9 10">
    <name type="scientific">Citrus sinensis</name>
    <name type="common">Sweet orange</name>
    <name type="synonym">Citrus aurantium var. sinensis</name>
    <dbReference type="NCBI Taxonomy" id="2711"/>
    <lineage>
        <taxon>Eukaryota</taxon>
        <taxon>Viridiplantae</taxon>
        <taxon>Streptophyta</taxon>
        <taxon>Embryophyta</taxon>
        <taxon>Tracheophyta</taxon>
        <taxon>Spermatophyta</taxon>
        <taxon>Magnoliopsida</taxon>
        <taxon>eudicotyledons</taxon>
        <taxon>Gunneridae</taxon>
        <taxon>Pentapetalae</taxon>
        <taxon>rosids</taxon>
        <taxon>malvids</taxon>
        <taxon>Sapindales</taxon>
        <taxon>Rutaceae</taxon>
        <taxon>Aurantioideae</taxon>
        <taxon>Citrus</taxon>
    </lineage>
</organism>
<comment type="subcellular location">
    <subcellularLocation>
        <location evidence="1">Endomembrane system</location>
    </subcellularLocation>
</comment>
<dbReference type="InterPro" id="IPR005150">
    <property type="entry name" value="Cellulose_synth"/>
</dbReference>
<dbReference type="GO" id="GO:0016020">
    <property type="term" value="C:membrane"/>
    <property type="evidence" value="ECO:0007669"/>
    <property type="project" value="InterPro"/>
</dbReference>
<evidence type="ECO:0000256" key="8">
    <source>
        <dbReference type="PIRSR" id="PIRSR605150-2"/>
    </source>
</evidence>
<evidence type="ECO:0000256" key="5">
    <source>
        <dbReference type="ARBA" id="ARBA00022989"/>
    </source>
</evidence>
<keyword evidence="3" id="KW-0808">Transferase</keyword>
<dbReference type="GO" id="GO:0012505">
    <property type="term" value="C:endomembrane system"/>
    <property type="evidence" value="ECO:0007669"/>
    <property type="project" value="UniProtKB-SubCell"/>
</dbReference>
<keyword evidence="10" id="KW-1185">Reference proteome</keyword>
<feature type="binding site" evidence="8">
    <location>
        <position position="34"/>
    </location>
    <ligand>
        <name>UDP-alpha-D-glucose</name>
        <dbReference type="ChEBI" id="CHEBI:58885"/>
    </ligand>
</feature>
<dbReference type="EMBL" id="KK784881">
    <property type="protein sequence ID" value="KDO76600.1"/>
    <property type="molecule type" value="Genomic_DNA"/>
</dbReference>
<sequence length="88" mass="9831">DPYKEPPLSVVNTALSVMAYDYPTEKLSVYVSDDGGSALTFFAFMEAAKFAAHWLPFCRKFNLMERNPRAYFSSSSSTSTHACCSEIK</sequence>
<reference evidence="9 10" key="1">
    <citation type="submission" date="2014-04" db="EMBL/GenBank/DDBJ databases">
        <authorList>
            <consortium name="International Citrus Genome Consortium"/>
            <person name="Gmitter F."/>
            <person name="Chen C."/>
            <person name="Farmerie W."/>
            <person name="Harkins T."/>
            <person name="Desany B."/>
            <person name="Mohiuddin M."/>
            <person name="Kodira C."/>
            <person name="Borodovsky M."/>
            <person name="Lomsadze A."/>
            <person name="Burns P."/>
            <person name="Jenkins J."/>
            <person name="Prochnik S."/>
            <person name="Shu S."/>
            <person name="Chapman J."/>
            <person name="Pitluck S."/>
            <person name="Schmutz J."/>
            <person name="Rokhsar D."/>
        </authorList>
    </citation>
    <scope>NUCLEOTIDE SEQUENCE</scope>
</reference>
<evidence type="ECO:0000256" key="6">
    <source>
        <dbReference type="ARBA" id="ARBA00023136"/>
    </source>
</evidence>
<dbReference type="GO" id="GO:0030244">
    <property type="term" value="P:cellulose biosynthetic process"/>
    <property type="evidence" value="ECO:0007669"/>
    <property type="project" value="InterPro"/>
</dbReference>
<dbReference type="AlphaFoldDB" id="A0A067GD85"/>
<evidence type="ECO:0000313" key="9">
    <source>
        <dbReference type="EMBL" id="KDO76600.1"/>
    </source>
</evidence>
<dbReference type="GO" id="GO:0071555">
    <property type="term" value="P:cell wall organization"/>
    <property type="evidence" value="ECO:0007669"/>
    <property type="project" value="UniProtKB-KW"/>
</dbReference>
<dbReference type="PANTHER" id="PTHR13301">
    <property type="entry name" value="X-BOX TRANSCRIPTION FACTOR-RELATED"/>
    <property type="match status" value="1"/>
</dbReference>
<dbReference type="GO" id="GO:0016760">
    <property type="term" value="F:cellulose synthase (UDP-forming) activity"/>
    <property type="evidence" value="ECO:0007669"/>
    <property type="project" value="InterPro"/>
</dbReference>
<evidence type="ECO:0000256" key="2">
    <source>
        <dbReference type="ARBA" id="ARBA00022676"/>
    </source>
</evidence>
<keyword evidence="7" id="KW-0961">Cell wall biogenesis/degradation</keyword>
<keyword evidence="6" id="KW-0472">Membrane</keyword>
<feature type="binding site" evidence="8">
    <location>
        <position position="4"/>
    </location>
    <ligand>
        <name>UDP-alpha-D-glucose</name>
        <dbReference type="ChEBI" id="CHEBI:58885"/>
    </ligand>
</feature>